<gene>
    <name evidence="2" type="ORF">BN9_021380</name>
</gene>
<protein>
    <submittedName>
        <fullName evidence="2">Uncharacterized protein</fullName>
    </submittedName>
</protein>
<dbReference type="OrthoDB" id="124005at2759"/>
<sequence>MRASLDRAESIHAGVEMDAETAILPPHERHRRKTSSTSPCPINRRATMTTFIQYHLRNRSKSLASASSIPKPLRELCTSDELMNYWKDLPMDSKRCLLRIHRHVFLKALDQFLIRQHLCFECHENVIAEWEDFERRRAPRKRSLLDVFTVIPPFMDSEEEDDEDFDMEEDDPEAQISSGIEHSCQHFQSEEKQTEAFSSTDAPLLHHNHNETSILREFPCIKSNCEDELLRLLQNEERYILLVDEHADLMDDLVRCGEQFEYLMPLLRSNEIPIGVPSRLYDDDYYYDGGDSIDCPGASTPRSAQEYLLDLLAVQFREKLEMAYHEAIRHSLAAQAELLREEGRIDRPLPSKPARKKKKKRKKSQGTDRSELDASRHEKTQFECSFSDGIGTELDREVEEFRLLLERIHEEGSHQTRRKLVLPPGTFASCWNVEDVESKK</sequence>
<evidence type="ECO:0000313" key="3">
    <source>
        <dbReference type="Proteomes" id="UP000053237"/>
    </source>
</evidence>
<organism evidence="2 3">
    <name type="scientific">Albugo candida</name>
    <dbReference type="NCBI Taxonomy" id="65357"/>
    <lineage>
        <taxon>Eukaryota</taxon>
        <taxon>Sar</taxon>
        <taxon>Stramenopiles</taxon>
        <taxon>Oomycota</taxon>
        <taxon>Peronosporomycetes</taxon>
        <taxon>Albuginales</taxon>
        <taxon>Albuginaceae</taxon>
        <taxon>Albugo</taxon>
    </lineage>
</organism>
<feature type="compositionally biased region" description="Basic and acidic residues" evidence="1">
    <location>
        <begin position="365"/>
        <end position="378"/>
    </location>
</feature>
<reference evidence="2 3" key="1">
    <citation type="submission" date="2012-05" db="EMBL/GenBank/DDBJ databases">
        <title>Recombination and specialization in a pathogen metapopulation.</title>
        <authorList>
            <person name="Gardiner A."/>
            <person name="Kemen E."/>
            <person name="Schultz-Larsen T."/>
            <person name="MacLean D."/>
            <person name="Van Oosterhout C."/>
            <person name="Jones J.D.G."/>
        </authorList>
    </citation>
    <scope>NUCLEOTIDE SEQUENCE [LARGE SCALE GENOMIC DNA]</scope>
    <source>
        <strain evidence="2 3">Ac Nc2</strain>
    </source>
</reference>
<dbReference type="AlphaFoldDB" id="A0A024G4X6"/>
<proteinExistence type="predicted"/>
<evidence type="ECO:0000313" key="2">
    <source>
        <dbReference type="EMBL" id="CCI41354.1"/>
    </source>
</evidence>
<feature type="region of interest" description="Disordered" evidence="1">
    <location>
        <begin position="343"/>
        <end position="378"/>
    </location>
</feature>
<feature type="region of interest" description="Disordered" evidence="1">
    <location>
        <begin position="19"/>
        <end position="40"/>
    </location>
</feature>
<evidence type="ECO:0000256" key="1">
    <source>
        <dbReference type="SAM" id="MobiDB-lite"/>
    </source>
</evidence>
<dbReference type="EMBL" id="CAIX01000018">
    <property type="protein sequence ID" value="CCI41354.1"/>
    <property type="molecule type" value="Genomic_DNA"/>
</dbReference>
<comment type="caution">
    <text evidence="2">The sequence shown here is derived from an EMBL/GenBank/DDBJ whole genome shotgun (WGS) entry which is preliminary data.</text>
</comment>
<dbReference type="Proteomes" id="UP000053237">
    <property type="component" value="Unassembled WGS sequence"/>
</dbReference>
<keyword evidence="3" id="KW-1185">Reference proteome</keyword>
<feature type="compositionally biased region" description="Basic residues" evidence="1">
    <location>
        <begin position="353"/>
        <end position="364"/>
    </location>
</feature>
<name>A0A024G4X6_9STRA</name>
<accession>A0A024G4X6</accession>
<dbReference type="InParanoid" id="A0A024G4X6"/>